<evidence type="ECO:0000259" key="5">
    <source>
        <dbReference type="Pfam" id="PF13407"/>
    </source>
</evidence>
<evidence type="ECO:0000313" key="7">
    <source>
        <dbReference type="Proteomes" id="UP001230156"/>
    </source>
</evidence>
<proteinExistence type="inferred from homology"/>
<evidence type="ECO:0000313" key="6">
    <source>
        <dbReference type="EMBL" id="MDQ7249742.1"/>
    </source>
</evidence>
<comment type="similarity">
    <text evidence="2">Belongs to the bacterial solute-binding protein 2 family.</text>
</comment>
<evidence type="ECO:0000256" key="4">
    <source>
        <dbReference type="SAM" id="SignalP"/>
    </source>
</evidence>
<dbReference type="PANTHER" id="PTHR46847:SF1">
    <property type="entry name" value="D-ALLOSE-BINDING PERIPLASMIC PROTEIN-RELATED"/>
    <property type="match status" value="1"/>
</dbReference>
<feature type="chain" id="PRO_5045173983" evidence="4">
    <location>
        <begin position="26"/>
        <end position="340"/>
    </location>
</feature>
<dbReference type="PANTHER" id="PTHR46847">
    <property type="entry name" value="D-ALLOSE-BINDING PERIPLASMIC PROTEIN-RELATED"/>
    <property type="match status" value="1"/>
</dbReference>
<gene>
    <name evidence="6" type="ORF">Q8A70_18780</name>
</gene>
<feature type="signal peptide" evidence="4">
    <location>
        <begin position="1"/>
        <end position="25"/>
    </location>
</feature>
<dbReference type="InterPro" id="IPR028082">
    <property type="entry name" value="Peripla_BP_I"/>
</dbReference>
<organism evidence="6 7">
    <name type="scientific">Dongia sedimenti</name>
    <dbReference type="NCBI Taxonomy" id="3064282"/>
    <lineage>
        <taxon>Bacteria</taxon>
        <taxon>Pseudomonadati</taxon>
        <taxon>Pseudomonadota</taxon>
        <taxon>Alphaproteobacteria</taxon>
        <taxon>Rhodospirillales</taxon>
        <taxon>Dongiaceae</taxon>
        <taxon>Dongia</taxon>
    </lineage>
</organism>
<protein>
    <submittedName>
        <fullName evidence="6">Sugar ABC transporter substrate-binding protein</fullName>
    </submittedName>
</protein>
<dbReference type="RefSeq" id="WP_379958079.1">
    <property type="nucleotide sequence ID" value="NZ_JAUYVI010000006.1"/>
</dbReference>
<dbReference type="CDD" id="cd01536">
    <property type="entry name" value="PBP1_ABC_sugar_binding-like"/>
    <property type="match status" value="1"/>
</dbReference>
<dbReference type="Pfam" id="PF13407">
    <property type="entry name" value="Peripla_BP_4"/>
    <property type="match status" value="1"/>
</dbReference>
<comment type="caution">
    <text evidence="6">The sequence shown here is derived from an EMBL/GenBank/DDBJ whole genome shotgun (WGS) entry which is preliminary data.</text>
</comment>
<dbReference type="Proteomes" id="UP001230156">
    <property type="component" value="Unassembled WGS sequence"/>
</dbReference>
<comment type="subcellular location">
    <subcellularLocation>
        <location evidence="1">Cell envelope</location>
    </subcellularLocation>
</comment>
<name>A0ABU0YPU6_9PROT</name>
<accession>A0ABU0YPU6</accession>
<keyword evidence="7" id="KW-1185">Reference proteome</keyword>
<sequence>MRTFKIIAAALSLALGAATFSGAMAQDQKGLDNKVKRDPYYDGLKGKKVVFVPLAMGFDLTEGWAAIMKKQAADLGYSFEIRDPNWSTDAGTRAITAIIAEKPDLAIIHNPDLQSYARLEQRMVKEGIKVLQVNLETTVPTDYYVGADWVKVGLIQADALVKKCGKGSGTSGKVAILEGQPTAASNLYELYAYYKVFADNPEIKVVADQAATYDPAKARAITETVLQQHPDLCGIVGNWDNQDVGAGAAVEAAGKSDQVYIVTSGGGSQTGCDNIKKGLLDLIVSYDVPLQGDSLNQAIVTLLNSPAKAGEIQSTYFTPLTLQTKEWVASHNCWNLDQLK</sequence>
<dbReference type="InterPro" id="IPR025997">
    <property type="entry name" value="SBP_2_dom"/>
</dbReference>
<dbReference type="EMBL" id="JAUYVI010000006">
    <property type="protein sequence ID" value="MDQ7249742.1"/>
    <property type="molecule type" value="Genomic_DNA"/>
</dbReference>
<feature type="domain" description="Periplasmic binding protein" evidence="5">
    <location>
        <begin position="51"/>
        <end position="304"/>
    </location>
</feature>
<keyword evidence="3 4" id="KW-0732">Signal</keyword>
<evidence type="ECO:0000256" key="3">
    <source>
        <dbReference type="ARBA" id="ARBA00022729"/>
    </source>
</evidence>
<evidence type="ECO:0000256" key="1">
    <source>
        <dbReference type="ARBA" id="ARBA00004196"/>
    </source>
</evidence>
<evidence type="ECO:0000256" key="2">
    <source>
        <dbReference type="ARBA" id="ARBA00007639"/>
    </source>
</evidence>
<dbReference type="Gene3D" id="3.40.50.2300">
    <property type="match status" value="2"/>
</dbReference>
<reference evidence="7" key="1">
    <citation type="submission" date="2023-08" db="EMBL/GenBank/DDBJ databases">
        <title>Rhodospirillaceae gen. nov., a novel taxon isolated from the Yangtze River Yuezi River estuary sludge.</title>
        <authorList>
            <person name="Ruan L."/>
        </authorList>
    </citation>
    <scope>NUCLEOTIDE SEQUENCE [LARGE SCALE GENOMIC DNA]</scope>
    <source>
        <strain evidence="7">R-7</strain>
    </source>
</reference>
<dbReference type="SUPFAM" id="SSF53822">
    <property type="entry name" value="Periplasmic binding protein-like I"/>
    <property type="match status" value="1"/>
</dbReference>